<feature type="transmembrane region" description="Helical" evidence="5">
    <location>
        <begin position="21"/>
        <end position="47"/>
    </location>
</feature>
<dbReference type="PROSITE" id="PS50850">
    <property type="entry name" value="MFS"/>
    <property type="match status" value="1"/>
</dbReference>
<dbReference type="InterPro" id="IPR036259">
    <property type="entry name" value="MFS_trans_sf"/>
</dbReference>
<keyword evidence="2 5" id="KW-0812">Transmembrane</keyword>
<dbReference type="GO" id="GO:0005886">
    <property type="term" value="C:plasma membrane"/>
    <property type="evidence" value="ECO:0007669"/>
    <property type="project" value="UniProtKB-SubCell"/>
</dbReference>
<feature type="transmembrane region" description="Helical" evidence="5">
    <location>
        <begin position="113"/>
        <end position="133"/>
    </location>
</feature>
<feature type="transmembrane region" description="Helical" evidence="5">
    <location>
        <begin position="87"/>
        <end position="107"/>
    </location>
</feature>
<feature type="transmembrane region" description="Helical" evidence="5">
    <location>
        <begin position="179"/>
        <end position="197"/>
    </location>
</feature>
<dbReference type="OrthoDB" id="4008739at2"/>
<dbReference type="EMBL" id="WHZY01000003">
    <property type="protein sequence ID" value="NEG77980.1"/>
    <property type="molecule type" value="Genomic_DNA"/>
</dbReference>
<comment type="subcellular location">
    <subcellularLocation>
        <location evidence="1">Cell membrane</location>
        <topology evidence="1">Multi-pass membrane protein</topology>
    </subcellularLocation>
</comment>
<keyword evidence="3 5" id="KW-1133">Transmembrane helix</keyword>
<name>A0A7K3TH85_9BIFI</name>
<dbReference type="GO" id="GO:0046943">
    <property type="term" value="F:carboxylic acid transmembrane transporter activity"/>
    <property type="evidence" value="ECO:0007669"/>
    <property type="project" value="TreeGrafter"/>
</dbReference>
<feature type="transmembrane region" description="Helical" evidence="5">
    <location>
        <begin position="153"/>
        <end position="173"/>
    </location>
</feature>
<feature type="transmembrane region" description="Helical" evidence="5">
    <location>
        <begin position="411"/>
        <end position="432"/>
    </location>
</feature>
<feature type="transmembrane region" description="Helical" evidence="5">
    <location>
        <begin position="59"/>
        <end position="80"/>
    </location>
</feature>
<dbReference type="Proteomes" id="UP000469763">
    <property type="component" value="Unassembled WGS sequence"/>
</dbReference>
<dbReference type="AlphaFoldDB" id="A0A7K3TH85"/>
<keyword evidence="4 5" id="KW-0472">Membrane</keyword>
<dbReference type="InterPro" id="IPR020846">
    <property type="entry name" value="MFS_dom"/>
</dbReference>
<reference evidence="7 8" key="1">
    <citation type="submission" date="2019-10" db="EMBL/GenBank/DDBJ databases">
        <title>Bifidobacterium from non-human primates.</title>
        <authorList>
            <person name="Modesto M."/>
        </authorList>
    </citation>
    <scope>NUCLEOTIDE SEQUENCE [LARGE SCALE GENOMIC DNA]</scope>
    <source>
        <strain evidence="7 8">TREC</strain>
    </source>
</reference>
<dbReference type="PANTHER" id="PTHR23508:SF10">
    <property type="entry name" value="CARBOXYLIC ACID TRANSPORTER PROTEIN HOMOLOG"/>
    <property type="match status" value="1"/>
</dbReference>
<organism evidence="7 8">
    <name type="scientific">Bifidobacterium avesanii</name>
    <dbReference type="NCBI Taxonomy" id="1798157"/>
    <lineage>
        <taxon>Bacteria</taxon>
        <taxon>Bacillati</taxon>
        <taxon>Actinomycetota</taxon>
        <taxon>Actinomycetes</taxon>
        <taxon>Bifidobacteriales</taxon>
        <taxon>Bifidobacteriaceae</taxon>
        <taxon>Bifidobacterium</taxon>
    </lineage>
</organism>
<gene>
    <name evidence="7" type="ORF">GFD22_03110</name>
</gene>
<sequence length="438" mass="45061">MAGATGAAKGDRMGTASTYRALGFAAGMGSLLGSGAIIALSATLSLWQQALGLDAMQVGMLSAALMFAFAVGSFCGGLVARRVGLTVTFNLTMIVCAAAFALCAGSLDFAMLLAGVTLSGLAAGVELPVSLSVMGRDIRDVAPRTKAIGNSQVLWSAGILGSYVLALAASPMHAVGARAVYAALAVIAALVGVWRLTDRRFAALHAVALSGDDRRGGAVAAGVADRTDGAGEMAAPGSLRAVLRGTDGFGRPYARTFALIALFYLMWNLMANSINQFQTYLLVVQHATQRQAVVVGIVASVLCVAGGMVYTRVTSKRGRQVMFWLGSAMQVVAMAVLAAGGTMAATVAAVLIFQFFCNFAGEMNAKVWTQKSFPGTVSTQAQSLILGLSRFPCAVASLLLPTFMAPGTIGALLWAFVAVAAASMLFGALFVAGDRRTR</sequence>
<accession>A0A7K3TH85</accession>
<evidence type="ECO:0000313" key="8">
    <source>
        <dbReference type="Proteomes" id="UP000469763"/>
    </source>
</evidence>
<evidence type="ECO:0000256" key="4">
    <source>
        <dbReference type="ARBA" id="ARBA00023136"/>
    </source>
</evidence>
<evidence type="ECO:0000313" key="7">
    <source>
        <dbReference type="EMBL" id="NEG77980.1"/>
    </source>
</evidence>
<proteinExistence type="predicted"/>
<evidence type="ECO:0000256" key="3">
    <source>
        <dbReference type="ARBA" id="ARBA00022989"/>
    </source>
</evidence>
<evidence type="ECO:0000256" key="5">
    <source>
        <dbReference type="SAM" id="Phobius"/>
    </source>
</evidence>
<dbReference type="Gene3D" id="1.20.1250.20">
    <property type="entry name" value="MFS general substrate transporter like domains"/>
    <property type="match status" value="1"/>
</dbReference>
<dbReference type="PANTHER" id="PTHR23508">
    <property type="entry name" value="CARBOXYLIC ACID TRANSPORTER PROTEIN HOMOLOG"/>
    <property type="match status" value="1"/>
</dbReference>
<protein>
    <submittedName>
        <fullName evidence="7">MFS transporter</fullName>
    </submittedName>
</protein>
<evidence type="ECO:0000256" key="1">
    <source>
        <dbReference type="ARBA" id="ARBA00004651"/>
    </source>
</evidence>
<comment type="caution">
    <text evidence="7">The sequence shown here is derived from an EMBL/GenBank/DDBJ whole genome shotgun (WGS) entry which is preliminary data.</text>
</comment>
<dbReference type="Pfam" id="PF07690">
    <property type="entry name" value="MFS_1"/>
    <property type="match status" value="1"/>
</dbReference>
<feature type="transmembrane region" description="Helical" evidence="5">
    <location>
        <begin position="291"/>
        <end position="310"/>
    </location>
</feature>
<evidence type="ECO:0000259" key="6">
    <source>
        <dbReference type="PROSITE" id="PS50850"/>
    </source>
</evidence>
<feature type="transmembrane region" description="Helical" evidence="5">
    <location>
        <begin position="253"/>
        <end position="271"/>
    </location>
</feature>
<evidence type="ECO:0000256" key="2">
    <source>
        <dbReference type="ARBA" id="ARBA00022692"/>
    </source>
</evidence>
<keyword evidence="8" id="KW-1185">Reference proteome</keyword>
<feature type="domain" description="Major facilitator superfamily (MFS) profile" evidence="6">
    <location>
        <begin position="22"/>
        <end position="435"/>
    </location>
</feature>
<dbReference type="InterPro" id="IPR011701">
    <property type="entry name" value="MFS"/>
</dbReference>
<dbReference type="SUPFAM" id="SSF103473">
    <property type="entry name" value="MFS general substrate transporter"/>
    <property type="match status" value="1"/>
</dbReference>